<organism evidence="4 5">
    <name type="scientific">Weissella muntiaci</name>
    <dbReference type="NCBI Taxonomy" id="2508881"/>
    <lineage>
        <taxon>Bacteria</taxon>
        <taxon>Bacillati</taxon>
        <taxon>Bacillota</taxon>
        <taxon>Bacilli</taxon>
        <taxon>Lactobacillales</taxon>
        <taxon>Lactobacillaceae</taxon>
        <taxon>Weissella</taxon>
    </lineage>
</organism>
<dbReference type="PIRSF" id="PIRSF006276">
    <property type="entry name" value="UspA"/>
    <property type="match status" value="1"/>
</dbReference>
<sequence length="143" mass="16011">MYKHILVPVDGSDISKHIFDQAVEIGQYLNIDKMTLLYVYEEHVISTPDHGVIYDVNRRDLSMESAKKKLEELKATTKADFTIETVVVEGDPRSLIGEKYPEDEGVDLIVMGATGKGNLERLLLGSVAQHVAKHAEVDTFLVR</sequence>
<protein>
    <recommendedName>
        <fullName evidence="2">Universal stress protein</fullName>
    </recommendedName>
</protein>
<evidence type="ECO:0000256" key="1">
    <source>
        <dbReference type="ARBA" id="ARBA00008791"/>
    </source>
</evidence>
<dbReference type="PANTHER" id="PTHR46268">
    <property type="entry name" value="STRESS RESPONSE PROTEIN NHAX"/>
    <property type="match status" value="1"/>
</dbReference>
<dbReference type="Proteomes" id="UP000371977">
    <property type="component" value="Unassembled WGS sequence"/>
</dbReference>
<dbReference type="Pfam" id="PF00582">
    <property type="entry name" value="Usp"/>
    <property type="match status" value="1"/>
</dbReference>
<dbReference type="CDD" id="cd00293">
    <property type="entry name" value="USP-like"/>
    <property type="match status" value="1"/>
</dbReference>
<dbReference type="EMBL" id="SDGZ01000004">
    <property type="protein sequence ID" value="TYC50815.1"/>
    <property type="molecule type" value="Genomic_DNA"/>
</dbReference>
<evidence type="ECO:0000313" key="4">
    <source>
        <dbReference type="EMBL" id="TYC50815.1"/>
    </source>
</evidence>
<dbReference type="PANTHER" id="PTHR46268:SF6">
    <property type="entry name" value="UNIVERSAL STRESS PROTEIN UP12"/>
    <property type="match status" value="1"/>
</dbReference>
<dbReference type="AlphaFoldDB" id="A0A6C2CCD7"/>
<comment type="subcellular location">
    <subcellularLocation>
        <location evidence="2">Cytoplasm</location>
    </subcellularLocation>
</comment>
<comment type="similarity">
    <text evidence="1 2">Belongs to the universal stress protein A family.</text>
</comment>
<evidence type="ECO:0000256" key="2">
    <source>
        <dbReference type="PIRNR" id="PIRNR006276"/>
    </source>
</evidence>
<dbReference type="InterPro" id="IPR006016">
    <property type="entry name" value="UspA"/>
</dbReference>
<keyword evidence="2" id="KW-0963">Cytoplasm</keyword>
<evidence type="ECO:0000313" key="5">
    <source>
        <dbReference type="Proteomes" id="UP000371977"/>
    </source>
</evidence>
<accession>A0A6C2CCD7</accession>
<comment type="caution">
    <text evidence="4">The sequence shown here is derived from an EMBL/GenBank/DDBJ whole genome shotgun (WGS) entry which is preliminary data.</text>
</comment>
<gene>
    <name evidence="4" type="ORF">ESZ50_00945</name>
</gene>
<dbReference type="SUPFAM" id="SSF52402">
    <property type="entry name" value="Adenine nucleotide alpha hydrolases-like"/>
    <property type="match status" value="1"/>
</dbReference>
<dbReference type="InterPro" id="IPR006015">
    <property type="entry name" value="Universal_stress_UspA"/>
</dbReference>
<evidence type="ECO:0000259" key="3">
    <source>
        <dbReference type="Pfam" id="PF00582"/>
    </source>
</evidence>
<proteinExistence type="inferred from homology"/>
<keyword evidence="5" id="KW-1185">Reference proteome</keyword>
<dbReference type="Gene3D" id="3.40.50.620">
    <property type="entry name" value="HUPs"/>
    <property type="match status" value="1"/>
</dbReference>
<dbReference type="InterPro" id="IPR014729">
    <property type="entry name" value="Rossmann-like_a/b/a_fold"/>
</dbReference>
<dbReference type="OrthoDB" id="9777884at2"/>
<dbReference type="GO" id="GO:0005737">
    <property type="term" value="C:cytoplasm"/>
    <property type="evidence" value="ECO:0007669"/>
    <property type="project" value="UniProtKB-SubCell"/>
</dbReference>
<reference evidence="4 5" key="1">
    <citation type="submission" date="2019-01" db="EMBL/GenBank/DDBJ databases">
        <title>Weissella sp. nov., a novel lactic acid bacterium isolated from animal feces.</title>
        <authorList>
            <person name="Wang L.-T."/>
        </authorList>
    </citation>
    <scope>NUCLEOTIDE SEQUENCE [LARGE SCALE GENOMIC DNA]</scope>
    <source>
        <strain evidence="4 5">8H-2</strain>
    </source>
</reference>
<dbReference type="PRINTS" id="PR01438">
    <property type="entry name" value="UNVRSLSTRESS"/>
</dbReference>
<feature type="domain" description="UspA" evidence="3">
    <location>
        <begin position="1"/>
        <end position="143"/>
    </location>
</feature>
<name>A0A6C2CCD7_9LACO</name>
<dbReference type="RefSeq" id="WP_148621724.1">
    <property type="nucleotide sequence ID" value="NZ_SDGZ01000004.1"/>
</dbReference>